<accession>A0A2P8AI91</accession>
<dbReference type="GO" id="GO:0016052">
    <property type="term" value="P:carbohydrate catabolic process"/>
    <property type="evidence" value="ECO:0007669"/>
    <property type="project" value="TreeGrafter"/>
</dbReference>
<keyword evidence="7 14" id="KW-0378">Hydrolase</keyword>
<dbReference type="InterPro" id="IPR029058">
    <property type="entry name" value="AB_hydrolase_fold"/>
</dbReference>
<feature type="chain" id="PRO_5015023766" description="Cutinase" evidence="14">
    <location>
        <begin position="17"/>
        <end position="219"/>
    </location>
</feature>
<keyword evidence="8 13" id="KW-1015">Disulfide bond</keyword>
<evidence type="ECO:0000256" key="2">
    <source>
        <dbReference type="ARBA" id="ARBA00007534"/>
    </source>
</evidence>
<protein>
    <recommendedName>
        <fullName evidence="11 14">Cutinase</fullName>
        <ecNumber evidence="3 14">3.1.1.74</ecNumber>
    </recommendedName>
</protein>
<keyword evidence="5 14" id="KW-0964">Secreted</keyword>
<dbReference type="PANTHER" id="PTHR48250">
    <property type="entry name" value="CUTINASE 2-RELATED"/>
    <property type="match status" value="1"/>
</dbReference>
<dbReference type="PRINTS" id="PR00129">
    <property type="entry name" value="CUTINASE"/>
</dbReference>
<evidence type="ECO:0000256" key="14">
    <source>
        <dbReference type="RuleBase" id="RU361263"/>
    </source>
</evidence>
<feature type="active site" evidence="12">
    <location>
        <position position="181"/>
    </location>
</feature>
<dbReference type="Proteomes" id="UP000243723">
    <property type="component" value="Unassembled WGS sequence"/>
</dbReference>
<evidence type="ECO:0000313" key="16">
    <source>
        <dbReference type="Proteomes" id="UP000243723"/>
    </source>
</evidence>
<comment type="similarity">
    <text evidence="2 14">Belongs to the cutinase family.</text>
</comment>
<proteinExistence type="inferred from homology"/>
<dbReference type="PROSITE" id="PS00931">
    <property type="entry name" value="CUTINASE_2"/>
    <property type="match status" value="1"/>
</dbReference>
<dbReference type="Pfam" id="PF01083">
    <property type="entry name" value="Cutinase"/>
    <property type="match status" value="1"/>
</dbReference>
<dbReference type="PROSITE" id="PS00155">
    <property type="entry name" value="CUTINASE_1"/>
    <property type="match status" value="1"/>
</dbReference>
<evidence type="ECO:0000256" key="3">
    <source>
        <dbReference type="ARBA" id="ARBA00013095"/>
    </source>
</evidence>
<feature type="disulfide bond" evidence="13">
    <location>
        <begin position="41"/>
        <end position="115"/>
    </location>
</feature>
<dbReference type="GO" id="GO:0005576">
    <property type="term" value="C:extracellular region"/>
    <property type="evidence" value="ECO:0007669"/>
    <property type="project" value="UniProtKB-SubCell"/>
</dbReference>
<feature type="disulfide bond" evidence="13">
    <location>
        <begin position="177"/>
        <end position="184"/>
    </location>
</feature>
<evidence type="ECO:0000313" key="15">
    <source>
        <dbReference type="EMBL" id="PSK60176.1"/>
    </source>
</evidence>
<organism evidence="15 16">
    <name type="scientific">Elsinoe australis</name>
    <dbReference type="NCBI Taxonomy" id="40998"/>
    <lineage>
        <taxon>Eukaryota</taxon>
        <taxon>Fungi</taxon>
        <taxon>Dikarya</taxon>
        <taxon>Ascomycota</taxon>
        <taxon>Pezizomycotina</taxon>
        <taxon>Dothideomycetes</taxon>
        <taxon>Dothideomycetidae</taxon>
        <taxon>Myriangiales</taxon>
        <taxon>Elsinoaceae</taxon>
        <taxon>Elsinoe</taxon>
    </lineage>
</organism>
<comment type="function">
    <text evidence="10">Catalyzes the hydrolysis of complex carboxylic polyesters found in the cell wall of plants. Degrades cutin, a macromolecule that forms the structure of the plant cuticle. Allows pathogenic fungi to penetrate through the cuticular barrier into the host plant during the initial stage of fungal infection.</text>
</comment>
<dbReference type="EMBL" id="NHZQ01000003">
    <property type="protein sequence ID" value="PSK60176.1"/>
    <property type="molecule type" value="Genomic_DNA"/>
</dbReference>
<sequence>MKFTLATAALAGLAAAAPAELVERQLGGSVGSTANELRGACQPVTFIFARGSTEIGNMGSVIGPPVGNGLKRRFRTAVQGVDYRAGLDTNALPDGADPAGIRDMKSKISEAARKCPQTKIVVGGYSQGAAATHQAVEELDTATRNRIVGAVTFGDTRNTQDRGRIPNYPPAQTKIFCNAGDLVCSGTLIVGPAHLTYGTDANAAVSFLAQQIERAGGAN</sequence>
<evidence type="ECO:0000256" key="11">
    <source>
        <dbReference type="ARBA" id="ARBA00074522"/>
    </source>
</evidence>
<feature type="signal peptide" evidence="14">
    <location>
        <begin position="1"/>
        <end position="16"/>
    </location>
</feature>
<dbReference type="AlphaFoldDB" id="A0A2P8AI91"/>
<keyword evidence="4 14" id="KW-0719">Serine esterase</keyword>
<gene>
    <name evidence="15" type="ORF">B9Z65_1074</name>
</gene>
<evidence type="ECO:0000256" key="6">
    <source>
        <dbReference type="ARBA" id="ARBA00022729"/>
    </source>
</evidence>
<evidence type="ECO:0000256" key="7">
    <source>
        <dbReference type="ARBA" id="ARBA00022801"/>
    </source>
</evidence>
<comment type="catalytic activity">
    <reaction evidence="9 14">
        <text>cutin + H2O = cutin monomers.</text>
        <dbReference type="EC" id="3.1.1.74"/>
    </reaction>
</comment>
<reference evidence="15 16" key="1">
    <citation type="submission" date="2017-05" db="EMBL/GenBank/DDBJ databases">
        <title>Draft genome sequence of Elsinoe australis.</title>
        <authorList>
            <person name="Cheng Q."/>
        </authorList>
    </citation>
    <scope>NUCLEOTIDE SEQUENCE [LARGE SCALE GENOMIC DNA]</scope>
    <source>
        <strain evidence="15 16">NL1</strain>
    </source>
</reference>
<evidence type="ECO:0000256" key="5">
    <source>
        <dbReference type="ARBA" id="ARBA00022525"/>
    </source>
</evidence>
<feature type="active site" description="Nucleophile" evidence="12">
    <location>
        <position position="126"/>
    </location>
</feature>
<dbReference type="SUPFAM" id="SSF53474">
    <property type="entry name" value="alpha/beta-Hydrolases"/>
    <property type="match status" value="1"/>
</dbReference>
<dbReference type="Gene3D" id="3.40.50.1820">
    <property type="entry name" value="alpha/beta hydrolase"/>
    <property type="match status" value="1"/>
</dbReference>
<dbReference type="InterPro" id="IPR000675">
    <property type="entry name" value="Cutinase/axe"/>
</dbReference>
<comment type="caution">
    <text evidence="15">The sequence shown here is derived from an EMBL/GenBank/DDBJ whole genome shotgun (WGS) entry which is preliminary data.</text>
</comment>
<dbReference type="InterPro" id="IPR011150">
    <property type="entry name" value="Cutinase_monf"/>
</dbReference>
<evidence type="ECO:0000256" key="13">
    <source>
        <dbReference type="PIRSR" id="PIRSR611150-2"/>
    </source>
</evidence>
<evidence type="ECO:0000256" key="1">
    <source>
        <dbReference type="ARBA" id="ARBA00004613"/>
    </source>
</evidence>
<evidence type="ECO:0000256" key="9">
    <source>
        <dbReference type="ARBA" id="ARBA00034045"/>
    </source>
</evidence>
<dbReference type="GO" id="GO:0050525">
    <property type="term" value="F:cutinase activity"/>
    <property type="evidence" value="ECO:0007669"/>
    <property type="project" value="UniProtKB-UniRule"/>
</dbReference>
<feature type="active site" description="Proton donor/acceptor" evidence="12">
    <location>
        <position position="194"/>
    </location>
</feature>
<dbReference type="EC" id="3.1.1.74" evidence="3 14"/>
<dbReference type="PANTHER" id="PTHR48250:SF3">
    <property type="entry name" value="CUTINASE 1-RELATED"/>
    <property type="match status" value="1"/>
</dbReference>
<name>A0A2P8AI91_9PEZI</name>
<evidence type="ECO:0000256" key="10">
    <source>
        <dbReference type="ARBA" id="ARBA00057514"/>
    </source>
</evidence>
<dbReference type="InterPro" id="IPR043580">
    <property type="entry name" value="CUTINASE_1"/>
</dbReference>
<keyword evidence="16" id="KW-1185">Reference proteome</keyword>
<evidence type="ECO:0000256" key="4">
    <source>
        <dbReference type="ARBA" id="ARBA00022487"/>
    </source>
</evidence>
<dbReference type="InterPro" id="IPR043579">
    <property type="entry name" value="CUTINASE_2"/>
</dbReference>
<dbReference type="STRING" id="40998.A0A2P8AI91"/>
<dbReference type="SMART" id="SM01110">
    <property type="entry name" value="Cutinase"/>
    <property type="match status" value="1"/>
</dbReference>
<evidence type="ECO:0000256" key="12">
    <source>
        <dbReference type="PIRSR" id="PIRSR611150-1"/>
    </source>
</evidence>
<dbReference type="OrthoDB" id="2975078at2759"/>
<comment type="subcellular location">
    <subcellularLocation>
        <location evidence="1 14">Secreted</location>
    </subcellularLocation>
</comment>
<dbReference type="FunFam" id="3.40.50.1820:FF:000235">
    <property type="entry name" value="Cutinase 1"/>
    <property type="match status" value="1"/>
</dbReference>
<evidence type="ECO:0000256" key="8">
    <source>
        <dbReference type="ARBA" id="ARBA00023157"/>
    </source>
</evidence>
<keyword evidence="6 14" id="KW-0732">Signal</keyword>